<dbReference type="PANTHER" id="PTHR48075">
    <property type="entry name" value="3-HYDROXYACYL-COA DEHYDROGENASE FAMILY PROTEIN"/>
    <property type="match status" value="1"/>
</dbReference>
<dbReference type="CDD" id="cd06558">
    <property type="entry name" value="crotonase-like"/>
    <property type="match status" value="1"/>
</dbReference>
<keyword evidence="6" id="KW-0443">Lipid metabolism</keyword>
<sequence length="788" mass="87124">MQESFFIKKVAVLGAGVMGAQIAAHCVNAGIETLLFDLATKDGPTNGLIDKAIANLGKLKPAPLASAQTGALLKARNYEQDLADLSSCDLIIEAIAERLDWKEDLYKRISPYLSEKSILVSNTSGLSINSLCDVLPAQHREQFCGVHFFNPPRYMHLAELIPAKTTSKALLDNLETWLTSHLGKGVVRAKDTPNFIANRIGVFSLLTTLHHTLAMGMGLDEVDALTGPLLGRPKSATFRTMDVVGLDTMQHVVHTMQQQLQEDPWHSSFNLPEWLTSLIKEGHLGQKTGQGIYRKNGKVIEVYDIKTGDYRPSKSEVSDELKEIMGIKDPAVRMKNLFTSTNKQAQFIAACFKDLFHYCAFHLETIADNVRDVDLAIRWGFGWMQGPFETWQLADLHQVTQFISQSIESKTALSNAKLPDWLAETKAFYTEEGAYSPQLNQYQARSKLPVYQRQFFSDRVIKESAYPTSVVYENEGVRLWHLKDDVAVVSFNSKANTIGQPVLDGLEEALTLAEKQFKGLIIYQHDASNFSSGADLRGVSKLIQENKMQALEEMIAQFQQVAMRLKYSFIPTVAALRGRALGGGCELMMHCDTVVSAFESYPGLVELGVGVIPAGGGCTEMAMRAAGHAQQAELMAFIQPYFQQIATAQVAGSAIDAMQMGYLRNSDTVLMNADEVLYVALAKINAMQAANYLPPLRKKFRVAGIEGHARLQAGLVNWLEGGFISQYDYTLANELAAVLCGGDLNQGTLVDEEWMLKQERQAFVTLASTPQTQARISYLLETGKPLRN</sequence>
<dbReference type="Pfam" id="PF00725">
    <property type="entry name" value="3HCDH"/>
    <property type="match status" value="1"/>
</dbReference>
<dbReference type="SUPFAM" id="SSF52096">
    <property type="entry name" value="ClpP/crotonase"/>
    <property type="match status" value="1"/>
</dbReference>
<feature type="domain" description="3-hydroxyacyl-CoA dehydrogenase NAD binding" evidence="9">
    <location>
        <begin position="9"/>
        <end position="192"/>
    </location>
</feature>
<proteinExistence type="predicted"/>
<dbReference type="InterPro" id="IPR006108">
    <property type="entry name" value="3HC_DH_C"/>
</dbReference>
<evidence type="ECO:0000259" key="8">
    <source>
        <dbReference type="Pfam" id="PF00725"/>
    </source>
</evidence>
<dbReference type="InterPro" id="IPR036291">
    <property type="entry name" value="NAD(P)-bd_dom_sf"/>
</dbReference>
<evidence type="ECO:0000256" key="1">
    <source>
        <dbReference type="ARBA" id="ARBA00005005"/>
    </source>
</evidence>
<dbReference type="Gene3D" id="3.40.50.720">
    <property type="entry name" value="NAD(P)-binding Rossmann-like Domain"/>
    <property type="match status" value="1"/>
</dbReference>
<accession>A0A098G3Z6</accession>
<dbReference type="STRING" id="1212491.LFA_1279"/>
<dbReference type="AlphaFoldDB" id="A0A098G3Z6"/>
<evidence type="ECO:0000313" key="10">
    <source>
        <dbReference type="EMBL" id="CEG56704.1"/>
    </source>
</evidence>
<name>A0A098G3Z6_9GAMM</name>
<dbReference type="Proteomes" id="UP000032430">
    <property type="component" value="Chromosome I"/>
</dbReference>
<dbReference type="Gene3D" id="3.90.226.10">
    <property type="entry name" value="2-enoyl-CoA Hydratase, Chain A, domain 1"/>
    <property type="match status" value="1"/>
</dbReference>
<evidence type="ECO:0000256" key="4">
    <source>
        <dbReference type="ARBA" id="ARBA00023002"/>
    </source>
</evidence>
<keyword evidence="3" id="KW-0442">Lipid degradation</keyword>
<dbReference type="GO" id="GO:0070403">
    <property type="term" value="F:NAD+ binding"/>
    <property type="evidence" value="ECO:0007669"/>
    <property type="project" value="InterPro"/>
</dbReference>
<dbReference type="GO" id="GO:0006635">
    <property type="term" value="P:fatty acid beta-oxidation"/>
    <property type="evidence" value="ECO:0007669"/>
    <property type="project" value="UniProtKB-UniPathway"/>
</dbReference>
<dbReference type="InterPro" id="IPR001753">
    <property type="entry name" value="Enoyl-CoA_hydra/iso"/>
</dbReference>
<gene>
    <name evidence="10" type="ORF">LFA_1279</name>
</gene>
<keyword evidence="11" id="KW-1185">Reference proteome</keyword>
<keyword evidence="4" id="KW-0560">Oxidoreductase</keyword>
<dbReference type="Pfam" id="PF02737">
    <property type="entry name" value="3HCDH_N"/>
    <property type="match status" value="1"/>
</dbReference>
<dbReference type="SUPFAM" id="SSF48179">
    <property type="entry name" value="6-phosphogluconate dehydrogenase C-terminal domain-like"/>
    <property type="match status" value="2"/>
</dbReference>
<keyword evidence="2" id="KW-0276">Fatty acid metabolism</keyword>
<dbReference type="KEGG" id="lfa:LFA_1279"/>
<dbReference type="PANTHER" id="PTHR48075:SF7">
    <property type="entry name" value="3-HYDROXYACYL-COA DEHYDROGENASE-RELATED"/>
    <property type="match status" value="1"/>
</dbReference>
<evidence type="ECO:0000313" key="11">
    <source>
        <dbReference type="Proteomes" id="UP000032430"/>
    </source>
</evidence>
<dbReference type="HOGENOM" id="CLU_010448_0_0_6"/>
<dbReference type="UniPathway" id="UPA00659"/>
<evidence type="ECO:0000259" key="9">
    <source>
        <dbReference type="Pfam" id="PF02737"/>
    </source>
</evidence>
<dbReference type="GO" id="GO:0003857">
    <property type="term" value="F:(3S)-3-hydroxyacyl-CoA dehydrogenase (NAD+) activity"/>
    <property type="evidence" value="ECO:0007669"/>
    <property type="project" value="UniProtKB-EC"/>
</dbReference>
<keyword evidence="5" id="KW-0520">NAD</keyword>
<dbReference type="InterPro" id="IPR008927">
    <property type="entry name" value="6-PGluconate_DH-like_C_sf"/>
</dbReference>
<dbReference type="InterPro" id="IPR006176">
    <property type="entry name" value="3-OHacyl-CoA_DH_NAD-bd"/>
</dbReference>
<comment type="pathway">
    <text evidence="1">Lipid metabolism; fatty acid beta-oxidation.</text>
</comment>
<dbReference type="OrthoDB" id="5389341at2"/>
<dbReference type="Pfam" id="PF00378">
    <property type="entry name" value="ECH_1"/>
    <property type="match status" value="1"/>
</dbReference>
<dbReference type="InterPro" id="IPR029045">
    <property type="entry name" value="ClpP/crotonase-like_dom_sf"/>
</dbReference>
<dbReference type="Gene3D" id="1.10.1040.50">
    <property type="match status" value="1"/>
</dbReference>
<feature type="domain" description="3-hydroxyacyl-CoA dehydrogenase C-terminal" evidence="8">
    <location>
        <begin position="195"/>
        <end position="294"/>
    </location>
</feature>
<dbReference type="EMBL" id="LN614827">
    <property type="protein sequence ID" value="CEG56704.1"/>
    <property type="molecule type" value="Genomic_DNA"/>
</dbReference>
<dbReference type="SUPFAM" id="SSF51735">
    <property type="entry name" value="NAD(P)-binding Rossmann-fold domains"/>
    <property type="match status" value="1"/>
</dbReference>
<reference evidence="11" key="1">
    <citation type="submission" date="2014-09" db="EMBL/GenBank/DDBJ databases">
        <authorList>
            <person name="Gomez-Valero L."/>
        </authorList>
    </citation>
    <scope>NUCLEOTIDE SEQUENCE [LARGE SCALE GENOMIC DNA]</scope>
    <source>
        <strain evidence="11">ATCC700992</strain>
    </source>
</reference>
<evidence type="ECO:0000256" key="6">
    <source>
        <dbReference type="ARBA" id="ARBA00023098"/>
    </source>
</evidence>
<evidence type="ECO:0000256" key="3">
    <source>
        <dbReference type="ARBA" id="ARBA00022963"/>
    </source>
</evidence>
<evidence type="ECO:0000256" key="7">
    <source>
        <dbReference type="ARBA" id="ARBA00049556"/>
    </source>
</evidence>
<organism evidence="10 11">
    <name type="scientific">Legionella fallonii LLAP-10</name>
    <dbReference type="NCBI Taxonomy" id="1212491"/>
    <lineage>
        <taxon>Bacteria</taxon>
        <taxon>Pseudomonadati</taxon>
        <taxon>Pseudomonadota</taxon>
        <taxon>Gammaproteobacteria</taxon>
        <taxon>Legionellales</taxon>
        <taxon>Legionellaceae</taxon>
        <taxon>Legionella</taxon>
    </lineage>
</organism>
<evidence type="ECO:0000256" key="2">
    <source>
        <dbReference type="ARBA" id="ARBA00022832"/>
    </source>
</evidence>
<dbReference type="RefSeq" id="WP_045095327.1">
    <property type="nucleotide sequence ID" value="NZ_LN614827.1"/>
</dbReference>
<comment type="catalytic activity">
    <reaction evidence="7">
        <text>a (3S)-3-hydroxyacyl-CoA + NAD(+) = a 3-oxoacyl-CoA + NADH + H(+)</text>
        <dbReference type="Rhea" id="RHEA:22432"/>
        <dbReference type="ChEBI" id="CHEBI:15378"/>
        <dbReference type="ChEBI" id="CHEBI:57318"/>
        <dbReference type="ChEBI" id="CHEBI:57540"/>
        <dbReference type="ChEBI" id="CHEBI:57945"/>
        <dbReference type="ChEBI" id="CHEBI:90726"/>
        <dbReference type="EC" id="1.1.1.35"/>
    </reaction>
</comment>
<evidence type="ECO:0000256" key="5">
    <source>
        <dbReference type="ARBA" id="ARBA00023027"/>
    </source>
</evidence>
<protein>
    <submittedName>
        <fullName evidence="10">Uncharacterized protein</fullName>
    </submittedName>
</protein>